<protein>
    <submittedName>
        <fullName evidence="1">Uncharacterized protein</fullName>
    </submittedName>
</protein>
<evidence type="ECO:0000313" key="1">
    <source>
        <dbReference type="EMBL" id="OGG16910.1"/>
    </source>
</evidence>
<dbReference type="Proteomes" id="UP000176253">
    <property type="component" value="Unassembled WGS sequence"/>
</dbReference>
<dbReference type="EMBL" id="MFJM01000051">
    <property type="protein sequence ID" value="OGG16910.1"/>
    <property type="molecule type" value="Genomic_DNA"/>
</dbReference>
<accession>A0A1F5ZWU1</accession>
<sequence length="87" mass="10798">MKPRIRDYIDLYFIMQKYNYSLEKLILDAKAKFDWHIDKINLISQFTRIKDFEELEFPKMLVPFNKKEVEDFFLNQAKKLEKEIFKK</sequence>
<reference evidence="1 2" key="1">
    <citation type="journal article" date="2016" name="Nat. Commun.">
        <title>Thousands of microbial genomes shed light on interconnected biogeochemical processes in an aquifer system.</title>
        <authorList>
            <person name="Anantharaman K."/>
            <person name="Brown C.T."/>
            <person name="Hug L.A."/>
            <person name="Sharon I."/>
            <person name="Castelle C.J."/>
            <person name="Probst A.J."/>
            <person name="Thomas B.C."/>
            <person name="Singh A."/>
            <person name="Wilkins M.J."/>
            <person name="Karaoz U."/>
            <person name="Brodie E.L."/>
            <person name="Williams K.H."/>
            <person name="Hubbard S.S."/>
            <person name="Banfield J.F."/>
        </authorList>
    </citation>
    <scope>NUCLEOTIDE SEQUENCE [LARGE SCALE GENOMIC DNA]</scope>
</reference>
<proteinExistence type="predicted"/>
<dbReference type="AlphaFoldDB" id="A0A1F5ZWU1"/>
<organism evidence="1 2">
    <name type="scientific">Candidatus Gottesmanbacteria bacterium RIFCSPHIGHO2_02_FULL_39_14</name>
    <dbReference type="NCBI Taxonomy" id="1798383"/>
    <lineage>
        <taxon>Bacteria</taxon>
        <taxon>Candidatus Gottesmaniibacteriota</taxon>
    </lineage>
</organism>
<evidence type="ECO:0000313" key="2">
    <source>
        <dbReference type="Proteomes" id="UP000176253"/>
    </source>
</evidence>
<gene>
    <name evidence="1" type="ORF">A3D78_06545</name>
</gene>
<comment type="caution">
    <text evidence="1">The sequence shown here is derived from an EMBL/GenBank/DDBJ whole genome shotgun (WGS) entry which is preliminary data.</text>
</comment>
<name>A0A1F5ZWU1_9BACT</name>